<dbReference type="InterPro" id="IPR036388">
    <property type="entry name" value="WH-like_DNA-bd_sf"/>
</dbReference>
<dbReference type="InterPro" id="IPR013324">
    <property type="entry name" value="RNA_pol_sigma_r3/r4-like"/>
</dbReference>
<dbReference type="RefSeq" id="WP_201655010.1">
    <property type="nucleotide sequence ID" value="NZ_CP068047.1"/>
</dbReference>
<dbReference type="SUPFAM" id="SSF54427">
    <property type="entry name" value="NTF2-like"/>
    <property type="match status" value="1"/>
</dbReference>
<feature type="domain" description="RNA polymerase sigma factor 70 region 4 type 2" evidence="3">
    <location>
        <begin position="105"/>
        <end position="154"/>
    </location>
</feature>
<dbReference type="Pfam" id="PF08281">
    <property type="entry name" value="Sigma70_r4_2"/>
    <property type="match status" value="1"/>
</dbReference>
<dbReference type="Gene3D" id="3.10.450.50">
    <property type="match status" value="1"/>
</dbReference>
<dbReference type="Proteomes" id="UP000595460">
    <property type="component" value="Chromosome"/>
</dbReference>
<sequence length="291" mass="32150">MRTGRADAAERFEPVRPRLARVAYRMLGSVADAEDVVQEAFLRWHATERDSIDNAEAFLVRVVTRLCLDVLKSARRKRETYVGPWLPEPMVAAEADLADDVTLPLLLALERLSPLERAAFLLHDVFGMDFDAVAAAIGRDQAAARQLASRARRHVHEDRPRFAVDENRGMELVEAFFAASQTGDMTALQSMLSADIIWTADGGGKRPAGPAPLVGVEAVMSLLRRLAPLHERAPSRLVRFAMINGLPGFVSLEADGHLQTTAFDVIDDKIARIYIMRNPDKLGHLSAEALH</sequence>
<evidence type="ECO:0000259" key="3">
    <source>
        <dbReference type="Pfam" id="PF08281"/>
    </source>
</evidence>
<keyword evidence="5" id="KW-1185">Reference proteome</keyword>
<evidence type="ECO:0000313" key="5">
    <source>
        <dbReference type="Proteomes" id="UP000595460"/>
    </source>
</evidence>
<dbReference type="InterPro" id="IPR052704">
    <property type="entry name" value="ECF_Sigma-70_Domain"/>
</dbReference>
<dbReference type="Gene3D" id="1.10.10.10">
    <property type="entry name" value="Winged helix-like DNA-binding domain superfamily/Winged helix DNA-binding domain"/>
    <property type="match status" value="1"/>
</dbReference>
<reference evidence="4 5" key="1">
    <citation type="submission" date="2021-01" db="EMBL/GenBank/DDBJ databases">
        <title>Genome seq and assembly of Devosia sp. G19.</title>
        <authorList>
            <person name="Chhetri G."/>
        </authorList>
    </citation>
    <scope>NUCLEOTIDE SEQUENCE [LARGE SCALE GENOMIC DNA]</scope>
    <source>
        <strain evidence="4 5">G19</strain>
    </source>
</reference>
<dbReference type="InterPro" id="IPR013249">
    <property type="entry name" value="RNA_pol_sigma70_r4_t2"/>
</dbReference>
<dbReference type="NCBIfam" id="TIGR02937">
    <property type="entry name" value="sigma70-ECF"/>
    <property type="match status" value="1"/>
</dbReference>
<dbReference type="InterPro" id="IPR032710">
    <property type="entry name" value="NTF2-like_dom_sf"/>
</dbReference>
<dbReference type="InterPro" id="IPR007627">
    <property type="entry name" value="RNA_pol_sigma70_r2"/>
</dbReference>
<dbReference type="InterPro" id="IPR014284">
    <property type="entry name" value="RNA_pol_sigma-70_dom"/>
</dbReference>
<protein>
    <submittedName>
        <fullName evidence="4">Sigma-70 family RNA polymerase sigma factor</fullName>
    </submittedName>
</protein>
<dbReference type="EMBL" id="CP068047">
    <property type="protein sequence ID" value="QQR35424.1"/>
    <property type="molecule type" value="Genomic_DNA"/>
</dbReference>
<dbReference type="Pfam" id="PF04542">
    <property type="entry name" value="Sigma70_r2"/>
    <property type="match status" value="1"/>
</dbReference>
<dbReference type="Gene3D" id="1.10.1740.10">
    <property type="match status" value="1"/>
</dbReference>
<dbReference type="NCBIfam" id="NF007214">
    <property type="entry name" value="PRK09636.1"/>
    <property type="match status" value="1"/>
</dbReference>
<evidence type="ECO:0000313" key="4">
    <source>
        <dbReference type="EMBL" id="QQR35424.1"/>
    </source>
</evidence>
<comment type="subunit">
    <text evidence="1">Interacts transiently with the RNA polymerase catalytic core formed by RpoA, RpoB, RpoC and RpoZ (2 alpha, 1 beta, 1 beta' and 1 omega subunit) to form the RNA polymerase holoenzyme that can initiate transcription.</text>
</comment>
<gene>
    <name evidence="4" type="ORF">JI749_13815</name>
</gene>
<accession>A0ABX7BWK4</accession>
<dbReference type="SUPFAM" id="SSF88659">
    <property type="entry name" value="Sigma3 and sigma4 domains of RNA polymerase sigma factors"/>
    <property type="match status" value="1"/>
</dbReference>
<dbReference type="PANTHER" id="PTHR30173">
    <property type="entry name" value="SIGMA 19 FACTOR"/>
    <property type="match status" value="1"/>
</dbReference>
<dbReference type="SUPFAM" id="SSF88946">
    <property type="entry name" value="Sigma2 domain of RNA polymerase sigma factors"/>
    <property type="match status" value="1"/>
</dbReference>
<proteinExistence type="predicted"/>
<evidence type="ECO:0000256" key="1">
    <source>
        <dbReference type="ARBA" id="ARBA00011344"/>
    </source>
</evidence>
<name>A0ABX7BWK4_9HYPH</name>
<organism evidence="4 5">
    <name type="scientific">Devosia oryziradicis</name>
    <dbReference type="NCBI Taxonomy" id="2801335"/>
    <lineage>
        <taxon>Bacteria</taxon>
        <taxon>Pseudomonadati</taxon>
        <taxon>Pseudomonadota</taxon>
        <taxon>Alphaproteobacteria</taxon>
        <taxon>Hyphomicrobiales</taxon>
        <taxon>Devosiaceae</taxon>
        <taxon>Devosia</taxon>
    </lineage>
</organism>
<evidence type="ECO:0000259" key="2">
    <source>
        <dbReference type="Pfam" id="PF04542"/>
    </source>
</evidence>
<feature type="domain" description="RNA polymerase sigma-70 region 2" evidence="2">
    <location>
        <begin position="12"/>
        <end position="76"/>
    </location>
</feature>
<dbReference type="PANTHER" id="PTHR30173:SF43">
    <property type="entry name" value="ECF RNA POLYMERASE SIGMA FACTOR SIGI-RELATED"/>
    <property type="match status" value="1"/>
</dbReference>
<dbReference type="InterPro" id="IPR013325">
    <property type="entry name" value="RNA_pol_sigma_r2"/>
</dbReference>